<proteinExistence type="inferred from homology"/>
<reference evidence="4 5" key="1">
    <citation type="journal article" date="2021" name="Nat. Commun.">
        <title>Incipient diploidization of the medicinal plant Perilla within 10,000 years.</title>
        <authorList>
            <person name="Zhang Y."/>
            <person name="Shen Q."/>
            <person name="Leng L."/>
            <person name="Zhang D."/>
            <person name="Chen S."/>
            <person name="Shi Y."/>
            <person name="Ning Z."/>
            <person name="Chen S."/>
        </authorList>
    </citation>
    <scope>NUCLEOTIDE SEQUENCE [LARGE SCALE GENOMIC DNA]</scope>
    <source>
        <strain evidence="5">cv. PC099</strain>
    </source>
</reference>
<keyword evidence="5" id="KW-1185">Reference proteome</keyword>
<evidence type="ECO:0000256" key="3">
    <source>
        <dbReference type="ARBA" id="ARBA00023315"/>
    </source>
</evidence>
<comment type="similarity">
    <text evidence="1">Belongs to the plant acyltransferase family.</text>
</comment>
<gene>
    <name evidence="4" type="ORF">C2S53_005520</name>
</gene>
<keyword evidence="2" id="KW-0808">Transferase</keyword>
<protein>
    <submittedName>
        <fullName evidence="4">Uncharacterized protein</fullName>
    </submittedName>
</protein>
<dbReference type="Proteomes" id="UP001190926">
    <property type="component" value="Unassembled WGS sequence"/>
</dbReference>
<comment type="caution">
    <text evidence="4">The sequence shown here is derived from an EMBL/GenBank/DDBJ whole genome shotgun (WGS) entry which is preliminary data.</text>
</comment>
<sequence>MNRKLVKPHTPTPQNLKNYKISFLDNSLSPMNLAVVLYYQSKPENYSQLEESLAKTLVQFYPLAGRYIKNDHLVDCSDQGAEFIEAEALDIELMSLVTKTEAHQLNGDLYPDQYFVNDESAEDPLLSIQATHFPCGGLSIAVSVSHRIFDVPSLATFVVAWSSTTNPEKVVGFSPTFDFPSLLPFKDFNFGINLKRSSIDANNILVKRLLFDKAALTSLKSKIKQQNKKPISAVSAVSAVIAKSLIRLDTKKHGKSRDFVVFQLVNIRERTIPPQPKHACGNLCFTALTPPVSSSGIGIDELVGILDDAVEKSIADHAEILSPDRDGRDIIMNSLGGMIKAFQNPETNFLVFADNSEFGFYEADFGWGEPVWTSTRPQRPRSNTTALMATKDGDGIEAWVHLDENEMRCFEEDEEIKLYAS</sequence>
<accession>A0AAD4INU6</accession>
<evidence type="ECO:0000313" key="4">
    <source>
        <dbReference type="EMBL" id="KAH6756050.1"/>
    </source>
</evidence>
<dbReference type="Pfam" id="PF02458">
    <property type="entry name" value="Transferase"/>
    <property type="match status" value="1"/>
</dbReference>
<keyword evidence="3" id="KW-0012">Acyltransferase</keyword>
<dbReference type="GO" id="GO:0016746">
    <property type="term" value="F:acyltransferase activity"/>
    <property type="evidence" value="ECO:0007669"/>
    <property type="project" value="UniProtKB-KW"/>
</dbReference>
<evidence type="ECO:0000313" key="5">
    <source>
        <dbReference type="Proteomes" id="UP001190926"/>
    </source>
</evidence>
<dbReference type="Gene3D" id="3.30.559.10">
    <property type="entry name" value="Chloramphenicol acetyltransferase-like domain"/>
    <property type="match status" value="2"/>
</dbReference>
<name>A0AAD4INU6_PERFH</name>
<dbReference type="EMBL" id="SDAM02029570">
    <property type="protein sequence ID" value="KAH6756050.1"/>
    <property type="molecule type" value="Genomic_DNA"/>
</dbReference>
<dbReference type="InterPro" id="IPR023213">
    <property type="entry name" value="CAT-like_dom_sf"/>
</dbReference>
<dbReference type="AlphaFoldDB" id="A0AAD4INU6"/>
<dbReference type="PANTHER" id="PTHR31623">
    <property type="entry name" value="F21J9.9"/>
    <property type="match status" value="1"/>
</dbReference>
<organism evidence="4 5">
    <name type="scientific">Perilla frutescens var. hirtella</name>
    <name type="common">Perilla citriodora</name>
    <name type="synonym">Perilla setoyensis</name>
    <dbReference type="NCBI Taxonomy" id="608512"/>
    <lineage>
        <taxon>Eukaryota</taxon>
        <taxon>Viridiplantae</taxon>
        <taxon>Streptophyta</taxon>
        <taxon>Embryophyta</taxon>
        <taxon>Tracheophyta</taxon>
        <taxon>Spermatophyta</taxon>
        <taxon>Magnoliopsida</taxon>
        <taxon>eudicotyledons</taxon>
        <taxon>Gunneridae</taxon>
        <taxon>Pentapetalae</taxon>
        <taxon>asterids</taxon>
        <taxon>lamiids</taxon>
        <taxon>Lamiales</taxon>
        <taxon>Lamiaceae</taxon>
        <taxon>Nepetoideae</taxon>
        <taxon>Elsholtzieae</taxon>
        <taxon>Perilla</taxon>
    </lineage>
</organism>
<evidence type="ECO:0000256" key="2">
    <source>
        <dbReference type="ARBA" id="ARBA00022679"/>
    </source>
</evidence>
<evidence type="ECO:0000256" key="1">
    <source>
        <dbReference type="ARBA" id="ARBA00009861"/>
    </source>
</evidence>
<dbReference type="PANTHER" id="PTHR31623:SF70">
    <property type="entry name" value="TRANSFERASE, CHLORAMPHENICOL ACETYLTRANSFERASE-LIKE DOMAIN PROTEIN"/>
    <property type="match status" value="1"/>
</dbReference>